<name>A0A0F9KIH9_9ZZZZ</name>
<proteinExistence type="predicted"/>
<feature type="non-terminal residue" evidence="1">
    <location>
        <position position="33"/>
    </location>
</feature>
<organism evidence="1">
    <name type="scientific">marine sediment metagenome</name>
    <dbReference type="NCBI Taxonomy" id="412755"/>
    <lineage>
        <taxon>unclassified sequences</taxon>
        <taxon>metagenomes</taxon>
        <taxon>ecological metagenomes</taxon>
    </lineage>
</organism>
<accession>A0A0F9KIH9</accession>
<protein>
    <submittedName>
        <fullName evidence="1">Uncharacterized protein</fullName>
    </submittedName>
</protein>
<evidence type="ECO:0000313" key="1">
    <source>
        <dbReference type="EMBL" id="KKM15115.1"/>
    </source>
</evidence>
<dbReference type="EMBL" id="LAZR01014986">
    <property type="protein sequence ID" value="KKM15115.1"/>
    <property type="molecule type" value="Genomic_DNA"/>
</dbReference>
<dbReference type="AlphaFoldDB" id="A0A0F9KIH9"/>
<reference evidence="1" key="1">
    <citation type="journal article" date="2015" name="Nature">
        <title>Complex archaea that bridge the gap between prokaryotes and eukaryotes.</title>
        <authorList>
            <person name="Spang A."/>
            <person name="Saw J.H."/>
            <person name="Jorgensen S.L."/>
            <person name="Zaremba-Niedzwiedzka K."/>
            <person name="Martijn J."/>
            <person name="Lind A.E."/>
            <person name="van Eijk R."/>
            <person name="Schleper C."/>
            <person name="Guy L."/>
            <person name="Ettema T.J."/>
        </authorList>
    </citation>
    <scope>NUCLEOTIDE SEQUENCE</scope>
</reference>
<comment type="caution">
    <text evidence="1">The sequence shown here is derived from an EMBL/GenBank/DDBJ whole genome shotgun (WGS) entry which is preliminary data.</text>
</comment>
<sequence length="33" mass="3637">MAVLFGVNMLPSIAWGLHYREFGAVVSLLWAMG</sequence>
<gene>
    <name evidence="1" type="ORF">LCGC14_1699340</name>
</gene>